<dbReference type="Proteomes" id="UP000836841">
    <property type="component" value="Chromosome 6"/>
</dbReference>
<dbReference type="AlphaFoldDB" id="A0AAU9STQ6"/>
<evidence type="ECO:0000313" key="3">
    <source>
        <dbReference type="Proteomes" id="UP000836841"/>
    </source>
</evidence>
<evidence type="ECO:0000313" key="2">
    <source>
        <dbReference type="EMBL" id="CAH2070381.1"/>
    </source>
</evidence>
<sequence>MIILSWKNTREEEAIQIEDDESDLDIMLLMLDNIARATVKDVNRIERPLRRPITNIGYAYIQKALKEEPEHFRSLYRMYPTSFEKLCDLIRTKTSLQDTRNICVEEMVATFLLTIGQSSKCCYTIDTFKRSVFATNENFHKVLKASNTMAPDLMARPGVTTCAKIRESTRFYPYFKLVLACAGLHNFLRQQCRSDAFLEEVVNVNNEKDTDSEENGNIGILDTQQREYANNWRNEIASKMWADAVGTGSQR</sequence>
<reference evidence="2 3" key="1">
    <citation type="submission" date="2022-03" db="EMBL/GenBank/DDBJ databases">
        <authorList>
            <person name="Nunn A."/>
            <person name="Chopra R."/>
            <person name="Nunn A."/>
            <person name="Contreras Garrido A."/>
        </authorList>
    </citation>
    <scope>NUCLEOTIDE SEQUENCE [LARGE SCALE GENOMIC DNA]</scope>
</reference>
<accession>A0AAU9STQ6</accession>
<evidence type="ECO:0000259" key="1">
    <source>
        <dbReference type="Pfam" id="PF26138"/>
    </source>
</evidence>
<proteinExistence type="predicted"/>
<keyword evidence="3" id="KW-1185">Reference proteome</keyword>
<feature type="domain" description="DUF8040" evidence="1">
    <location>
        <begin position="57"/>
        <end position="145"/>
    </location>
</feature>
<dbReference type="Pfam" id="PF26138">
    <property type="entry name" value="DUF8040"/>
    <property type="match status" value="1"/>
</dbReference>
<protein>
    <recommendedName>
        <fullName evidence="1">DUF8040 domain-containing protein</fullName>
    </recommendedName>
</protein>
<gene>
    <name evidence="2" type="ORF">TAV2_LOCUS18684</name>
</gene>
<name>A0AAU9STQ6_THLAR</name>
<organism evidence="2 3">
    <name type="scientific">Thlaspi arvense</name>
    <name type="common">Field penny-cress</name>
    <dbReference type="NCBI Taxonomy" id="13288"/>
    <lineage>
        <taxon>Eukaryota</taxon>
        <taxon>Viridiplantae</taxon>
        <taxon>Streptophyta</taxon>
        <taxon>Embryophyta</taxon>
        <taxon>Tracheophyta</taxon>
        <taxon>Spermatophyta</taxon>
        <taxon>Magnoliopsida</taxon>
        <taxon>eudicotyledons</taxon>
        <taxon>Gunneridae</taxon>
        <taxon>Pentapetalae</taxon>
        <taxon>rosids</taxon>
        <taxon>malvids</taxon>
        <taxon>Brassicales</taxon>
        <taxon>Brassicaceae</taxon>
        <taxon>Thlaspideae</taxon>
        <taxon>Thlaspi</taxon>
    </lineage>
</organism>
<dbReference type="InterPro" id="IPR058353">
    <property type="entry name" value="DUF8040"/>
</dbReference>
<dbReference type="EMBL" id="OU466862">
    <property type="protein sequence ID" value="CAH2070381.1"/>
    <property type="molecule type" value="Genomic_DNA"/>
</dbReference>